<dbReference type="PANTHER" id="PTHR47894:SF1">
    <property type="entry name" value="HTH-TYPE TRANSCRIPTIONAL REGULATOR VQSM"/>
    <property type="match status" value="1"/>
</dbReference>
<dbReference type="Proteomes" id="UP001499988">
    <property type="component" value="Unassembled WGS sequence"/>
</dbReference>
<organism evidence="3 4">
    <name type="scientific">Ferrimonas pelagia</name>
    <dbReference type="NCBI Taxonomy" id="1177826"/>
    <lineage>
        <taxon>Bacteria</taxon>
        <taxon>Pseudomonadati</taxon>
        <taxon>Pseudomonadota</taxon>
        <taxon>Gammaproteobacteria</taxon>
        <taxon>Alteromonadales</taxon>
        <taxon>Ferrimonadaceae</taxon>
        <taxon>Ferrimonas</taxon>
    </lineage>
</organism>
<evidence type="ECO:0000259" key="2">
    <source>
        <dbReference type="Pfam" id="PF12625"/>
    </source>
</evidence>
<comment type="caution">
    <text evidence="3">The sequence shown here is derived from an EMBL/GenBank/DDBJ whole genome shotgun (WGS) entry which is preliminary data.</text>
</comment>
<dbReference type="InterPro" id="IPR032687">
    <property type="entry name" value="AraC-type_N"/>
</dbReference>
<evidence type="ECO:0000313" key="4">
    <source>
        <dbReference type="Proteomes" id="UP001499988"/>
    </source>
</evidence>
<gene>
    <name evidence="3" type="ORF">GCM10023333_05830</name>
</gene>
<dbReference type="EMBL" id="BAABJZ010000006">
    <property type="protein sequence ID" value="GAA4875393.1"/>
    <property type="molecule type" value="Genomic_DNA"/>
</dbReference>
<proteinExistence type="predicted"/>
<sequence length="201" mass="22995">MLGLAVITAETLGESLQRTVDFNRLFTNSLIAELIDEGETVCYQLVRRPGYAIHSPIAIEQNLMVVHRFLTWLAQTRLPLLDVNLDYPASRRDQEYLQMFFDVPQHFNQASNCLRFHKDGLNLPNRRQPTDLERFTQRAPADLFNPLKQTPSLYQQTRAWLELWSPMAKAAPASMSPLRTSACPNKPFGANSNRVARPIRS</sequence>
<feature type="domain" description="HTH-type transcriptional regulator AraC-type N-terminal" evidence="2">
    <location>
        <begin position="1"/>
        <end position="125"/>
    </location>
</feature>
<keyword evidence="4" id="KW-1185">Reference proteome</keyword>
<dbReference type="Pfam" id="PF12625">
    <property type="entry name" value="Arabinose_bd"/>
    <property type="match status" value="1"/>
</dbReference>
<dbReference type="PANTHER" id="PTHR47894">
    <property type="entry name" value="HTH-TYPE TRANSCRIPTIONAL REGULATOR GADX"/>
    <property type="match status" value="1"/>
</dbReference>
<reference evidence="4" key="1">
    <citation type="journal article" date="2019" name="Int. J. Syst. Evol. Microbiol.">
        <title>The Global Catalogue of Microorganisms (GCM) 10K type strain sequencing project: providing services to taxonomists for standard genome sequencing and annotation.</title>
        <authorList>
            <consortium name="The Broad Institute Genomics Platform"/>
            <consortium name="The Broad Institute Genome Sequencing Center for Infectious Disease"/>
            <person name="Wu L."/>
            <person name="Ma J."/>
        </authorList>
    </citation>
    <scope>NUCLEOTIDE SEQUENCE [LARGE SCALE GENOMIC DNA]</scope>
    <source>
        <strain evidence="4">JCM 18401</strain>
    </source>
</reference>
<protein>
    <recommendedName>
        <fullName evidence="2">HTH-type transcriptional regulator AraC-type N-terminal domain-containing protein</fullName>
    </recommendedName>
</protein>
<name>A0ABP9EDJ0_9GAMM</name>
<evidence type="ECO:0000313" key="3">
    <source>
        <dbReference type="EMBL" id="GAA4875393.1"/>
    </source>
</evidence>
<evidence type="ECO:0000256" key="1">
    <source>
        <dbReference type="ARBA" id="ARBA00023125"/>
    </source>
</evidence>
<accession>A0ABP9EDJ0</accession>
<keyword evidence="1" id="KW-0238">DNA-binding</keyword>